<dbReference type="EMBL" id="BAABBP010000013">
    <property type="protein sequence ID" value="GAA3994679.1"/>
    <property type="molecule type" value="Genomic_DNA"/>
</dbReference>
<comment type="caution">
    <text evidence="1">The sequence shown here is derived from an EMBL/GenBank/DDBJ whole genome shotgun (WGS) entry which is preliminary data.</text>
</comment>
<protein>
    <recommendedName>
        <fullName evidence="3">Single-stranded DNA-binding protein</fullName>
    </recommendedName>
</protein>
<accession>A0ABP7RAK6</accession>
<proteinExistence type="predicted"/>
<dbReference type="Proteomes" id="UP001501627">
    <property type="component" value="Unassembled WGS sequence"/>
</dbReference>
<evidence type="ECO:0008006" key="3">
    <source>
        <dbReference type="Google" id="ProtNLM"/>
    </source>
</evidence>
<gene>
    <name evidence="1" type="ORF">GCM10022279_17840</name>
</gene>
<evidence type="ECO:0000313" key="1">
    <source>
        <dbReference type="EMBL" id="GAA3994679.1"/>
    </source>
</evidence>
<sequence length="106" mass="11572">MNAPAVTPMPSAKPVPMQVLIRGRVEATRRFDKTRYTRIVTPAPDPYSRPQTVEIRSKASIGQAGDEITVVAMLGGYSRKPFRATDKETGEVSTITPVDLTLDAVE</sequence>
<organism evidence="1 2">
    <name type="scientific">Comamonas faecalis</name>
    <dbReference type="NCBI Taxonomy" id="1387849"/>
    <lineage>
        <taxon>Bacteria</taxon>
        <taxon>Pseudomonadati</taxon>
        <taxon>Pseudomonadota</taxon>
        <taxon>Betaproteobacteria</taxon>
        <taxon>Burkholderiales</taxon>
        <taxon>Comamonadaceae</taxon>
        <taxon>Comamonas</taxon>
    </lineage>
</organism>
<name>A0ABP7RAK6_9BURK</name>
<reference evidence="2" key="1">
    <citation type="journal article" date="2019" name="Int. J. Syst. Evol. Microbiol.">
        <title>The Global Catalogue of Microorganisms (GCM) 10K type strain sequencing project: providing services to taxonomists for standard genome sequencing and annotation.</title>
        <authorList>
            <consortium name="The Broad Institute Genomics Platform"/>
            <consortium name="The Broad Institute Genome Sequencing Center for Infectious Disease"/>
            <person name="Wu L."/>
            <person name="Ma J."/>
        </authorList>
    </citation>
    <scope>NUCLEOTIDE SEQUENCE [LARGE SCALE GENOMIC DNA]</scope>
    <source>
        <strain evidence="2">JCM 17561</strain>
    </source>
</reference>
<keyword evidence="2" id="KW-1185">Reference proteome</keyword>
<evidence type="ECO:0000313" key="2">
    <source>
        <dbReference type="Proteomes" id="UP001501627"/>
    </source>
</evidence>